<dbReference type="EMBL" id="OOIL02002808">
    <property type="protein sequence ID" value="VFQ84603.1"/>
    <property type="molecule type" value="Genomic_DNA"/>
</dbReference>
<feature type="region of interest" description="Disordered" evidence="1">
    <location>
        <begin position="37"/>
        <end position="80"/>
    </location>
</feature>
<protein>
    <submittedName>
        <fullName evidence="2">Uncharacterized protein</fullName>
    </submittedName>
</protein>
<name>A0A484M702_9ASTE</name>
<proteinExistence type="predicted"/>
<evidence type="ECO:0000256" key="1">
    <source>
        <dbReference type="SAM" id="MobiDB-lite"/>
    </source>
</evidence>
<evidence type="ECO:0000313" key="2">
    <source>
        <dbReference type="EMBL" id="VFQ84603.1"/>
    </source>
</evidence>
<accession>A0A484M702</accession>
<reference evidence="2 3" key="1">
    <citation type="submission" date="2018-04" db="EMBL/GenBank/DDBJ databases">
        <authorList>
            <person name="Vogel A."/>
        </authorList>
    </citation>
    <scope>NUCLEOTIDE SEQUENCE [LARGE SCALE GENOMIC DNA]</scope>
</reference>
<organism evidence="2 3">
    <name type="scientific">Cuscuta campestris</name>
    <dbReference type="NCBI Taxonomy" id="132261"/>
    <lineage>
        <taxon>Eukaryota</taxon>
        <taxon>Viridiplantae</taxon>
        <taxon>Streptophyta</taxon>
        <taxon>Embryophyta</taxon>
        <taxon>Tracheophyta</taxon>
        <taxon>Spermatophyta</taxon>
        <taxon>Magnoliopsida</taxon>
        <taxon>eudicotyledons</taxon>
        <taxon>Gunneridae</taxon>
        <taxon>Pentapetalae</taxon>
        <taxon>asterids</taxon>
        <taxon>lamiids</taxon>
        <taxon>Solanales</taxon>
        <taxon>Convolvulaceae</taxon>
        <taxon>Cuscuteae</taxon>
        <taxon>Cuscuta</taxon>
        <taxon>Cuscuta subgen. Grammica</taxon>
        <taxon>Cuscuta sect. Cleistogrammica</taxon>
    </lineage>
</organism>
<gene>
    <name evidence="2" type="ORF">CCAM_LOCUS26379</name>
</gene>
<dbReference type="Proteomes" id="UP000595140">
    <property type="component" value="Unassembled WGS sequence"/>
</dbReference>
<keyword evidence="3" id="KW-1185">Reference proteome</keyword>
<dbReference type="OrthoDB" id="1724297at2759"/>
<dbReference type="AlphaFoldDB" id="A0A484M702"/>
<sequence length="95" mass="10854">MQDGVLKATSGALVMLKGVRKNNLYYYQGSTVEKKRGRTKDYGVRQYRRKGTKQSRTNWSSNRRRRSLEELSAATSRRPLGSRCSAAELADNLRI</sequence>
<evidence type="ECO:0000313" key="3">
    <source>
        <dbReference type="Proteomes" id="UP000595140"/>
    </source>
</evidence>